<evidence type="ECO:0000259" key="7">
    <source>
        <dbReference type="PROSITE" id="PS50287"/>
    </source>
</evidence>
<dbReference type="GO" id="GO:0052905">
    <property type="term" value="F:tRNA (guanosine(9)-N1)-methyltransferase activity"/>
    <property type="evidence" value="ECO:0007669"/>
    <property type="project" value="UniProtKB-EC"/>
</dbReference>
<dbReference type="EMBL" id="HBIP01036341">
    <property type="protein sequence ID" value="CAE0506999.1"/>
    <property type="molecule type" value="Transcribed_RNA"/>
</dbReference>
<dbReference type="GO" id="GO:0016020">
    <property type="term" value="C:membrane"/>
    <property type="evidence" value="ECO:0007669"/>
    <property type="project" value="InterPro"/>
</dbReference>
<evidence type="ECO:0000256" key="1">
    <source>
        <dbReference type="ARBA" id="ARBA00012797"/>
    </source>
</evidence>
<dbReference type="GO" id="GO:0005634">
    <property type="term" value="C:nucleus"/>
    <property type="evidence" value="ECO:0007669"/>
    <property type="project" value="TreeGrafter"/>
</dbReference>
<evidence type="ECO:0000256" key="4">
    <source>
        <dbReference type="ARBA" id="ARBA00022691"/>
    </source>
</evidence>
<gene>
    <name evidence="9" type="ORF">DTER00134_LOCUS22075</name>
</gene>
<dbReference type="Gene3D" id="3.40.1280.30">
    <property type="match status" value="1"/>
</dbReference>
<dbReference type="InterPro" id="IPR028564">
    <property type="entry name" value="MT_TRM10-typ"/>
</dbReference>
<evidence type="ECO:0000256" key="6">
    <source>
        <dbReference type="SAM" id="MobiDB-lite"/>
    </source>
</evidence>
<comment type="catalytic activity">
    <reaction evidence="5">
        <text>guanosine(9) in tRNA + S-adenosyl-L-methionine = N(1)-methylguanosine(9) in tRNA + S-adenosyl-L-homocysteine + H(+)</text>
        <dbReference type="Rhea" id="RHEA:43156"/>
        <dbReference type="Rhea" id="RHEA-COMP:10367"/>
        <dbReference type="Rhea" id="RHEA-COMP:10368"/>
        <dbReference type="ChEBI" id="CHEBI:15378"/>
        <dbReference type="ChEBI" id="CHEBI:57856"/>
        <dbReference type="ChEBI" id="CHEBI:59789"/>
        <dbReference type="ChEBI" id="CHEBI:73542"/>
        <dbReference type="ChEBI" id="CHEBI:74269"/>
        <dbReference type="EC" id="2.1.1.221"/>
    </reaction>
</comment>
<feature type="compositionally biased region" description="Basic residues" evidence="6">
    <location>
        <begin position="313"/>
        <end position="326"/>
    </location>
</feature>
<name>A0A7S3VUD7_DUNTE</name>
<accession>A0A7S3VUD7</accession>
<dbReference type="PANTHER" id="PTHR13563:SF13">
    <property type="entry name" value="TRNA METHYLTRANSFERASE 10 HOMOLOG A"/>
    <property type="match status" value="1"/>
</dbReference>
<keyword evidence="3" id="KW-0808">Transferase</keyword>
<feature type="domain" description="SAM-dependent MTase TRM10-type" evidence="8">
    <location>
        <begin position="121"/>
        <end position="317"/>
    </location>
</feature>
<dbReference type="InterPro" id="IPR038459">
    <property type="entry name" value="MT_TRM10-typ_sf"/>
</dbReference>
<dbReference type="InterPro" id="IPR007356">
    <property type="entry name" value="tRNA_m1G_MeTrfase_euk"/>
</dbReference>
<dbReference type="AlphaFoldDB" id="A0A7S3VUD7"/>
<evidence type="ECO:0000259" key="8">
    <source>
        <dbReference type="PROSITE" id="PS51675"/>
    </source>
</evidence>
<organism evidence="9">
    <name type="scientific">Dunaliella tertiolecta</name>
    <name type="common">Green alga</name>
    <dbReference type="NCBI Taxonomy" id="3047"/>
    <lineage>
        <taxon>Eukaryota</taxon>
        <taxon>Viridiplantae</taxon>
        <taxon>Chlorophyta</taxon>
        <taxon>core chlorophytes</taxon>
        <taxon>Chlorophyceae</taxon>
        <taxon>CS clade</taxon>
        <taxon>Chlamydomonadales</taxon>
        <taxon>Dunaliellaceae</taxon>
        <taxon>Dunaliella</taxon>
    </lineage>
</organism>
<protein>
    <recommendedName>
        <fullName evidence="1">tRNA (guanine(9)-N(1))-methyltransferase</fullName>
        <ecNumber evidence="1">2.1.1.221</ecNumber>
    </recommendedName>
</protein>
<dbReference type="CDD" id="cd18089">
    <property type="entry name" value="SPOUT_Trm10-like"/>
    <property type="match status" value="1"/>
</dbReference>
<dbReference type="PROSITE" id="PS51675">
    <property type="entry name" value="SAM_MT_TRM10"/>
    <property type="match status" value="1"/>
</dbReference>
<dbReference type="EC" id="2.1.1.221" evidence="1"/>
<reference evidence="9" key="1">
    <citation type="submission" date="2021-01" db="EMBL/GenBank/DDBJ databases">
        <authorList>
            <person name="Corre E."/>
            <person name="Pelletier E."/>
            <person name="Niang G."/>
            <person name="Scheremetjew M."/>
            <person name="Finn R."/>
            <person name="Kale V."/>
            <person name="Holt S."/>
            <person name="Cochrane G."/>
            <person name="Meng A."/>
            <person name="Brown T."/>
            <person name="Cohen L."/>
        </authorList>
    </citation>
    <scope>NUCLEOTIDE SEQUENCE</scope>
    <source>
        <strain evidence="9">CCMP1320</strain>
    </source>
</reference>
<keyword evidence="4" id="KW-0949">S-adenosyl-L-methionine</keyword>
<dbReference type="InterPro" id="IPR001190">
    <property type="entry name" value="SRCR"/>
</dbReference>
<evidence type="ECO:0000256" key="3">
    <source>
        <dbReference type="ARBA" id="ARBA00022679"/>
    </source>
</evidence>
<sequence>MLCKKPWGVCTSSAVCAALPCGPLFQLLLGRPHLRHEARPLVGRPSLRLHCSTQEGTTEACWEVIRCIEQVVRERESANRRKRIAAYRHELERLMKLMPPEQAEDLEAQLKVQRMQRSQRSKQRLAKAMVEGPHIVVDCSFAPTHCKPGVESRSLAKQVEAAMAYNRRLDRPLAIHCTSWGGEVAQFGNYIGAQNWPVMLHTESLLDLFDPSRVIVLSPDAEEPMLEFDPDKVYVIGGIVDRTIRKGVTSTFAAEHGMQARRLPIAEHIEALQIDSSRSKSPCLNVSDVAIALCTLWQEGDWRAALELAVSQRKRKPQQAKPKKVRPTRESNELGDGCT</sequence>
<evidence type="ECO:0000313" key="9">
    <source>
        <dbReference type="EMBL" id="CAE0506999.1"/>
    </source>
</evidence>
<proteinExistence type="predicted"/>
<feature type="region of interest" description="Disordered" evidence="6">
    <location>
        <begin position="313"/>
        <end position="339"/>
    </location>
</feature>
<dbReference type="GO" id="GO:0002939">
    <property type="term" value="P:tRNA N1-guanine methylation"/>
    <property type="evidence" value="ECO:0007669"/>
    <property type="project" value="TreeGrafter"/>
</dbReference>
<dbReference type="PANTHER" id="PTHR13563">
    <property type="entry name" value="TRNA (GUANINE-9-) METHYLTRANSFERASE"/>
    <property type="match status" value="1"/>
</dbReference>
<evidence type="ECO:0000256" key="2">
    <source>
        <dbReference type="ARBA" id="ARBA00022603"/>
    </source>
</evidence>
<dbReference type="PROSITE" id="PS50287">
    <property type="entry name" value="SRCR_2"/>
    <property type="match status" value="1"/>
</dbReference>
<keyword evidence="2" id="KW-0489">Methyltransferase</keyword>
<feature type="domain" description="SRCR" evidence="7">
    <location>
        <begin position="1"/>
        <end position="61"/>
    </location>
</feature>
<evidence type="ECO:0000256" key="5">
    <source>
        <dbReference type="ARBA" id="ARBA00048434"/>
    </source>
</evidence>
<dbReference type="GO" id="GO:0000049">
    <property type="term" value="F:tRNA binding"/>
    <property type="evidence" value="ECO:0007669"/>
    <property type="project" value="TreeGrafter"/>
</dbReference>